<dbReference type="Pfam" id="PF17042">
    <property type="entry name" value="NBD_C"/>
    <property type="match status" value="1"/>
</dbReference>
<evidence type="ECO:0000313" key="10">
    <source>
        <dbReference type="Proteomes" id="UP000733611"/>
    </source>
</evidence>
<evidence type="ECO:0000313" key="9">
    <source>
        <dbReference type="EMBL" id="MBU3843539.1"/>
    </source>
</evidence>
<accession>A0A948WYZ4</accession>
<feature type="domain" description="Four-carbon acid sugar kinase nucleotide binding" evidence="8">
    <location>
        <begin position="254"/>
        <end position="414"/>
    </location>
</feature>
<dbReference type="InterPro" id="IPR042213">
    <property type="entry name" value="NBD_C_sf"/>
</dbReference>
<dbReference type="GO" id="GO:0016301">
    <property type="term" value="F:kinase activity"/>
    <property type="evidence" value="ECO:0007669"/>
    <property type="project" value="UniProtKB-KW"/>
</dbReference>
<comment type="similarity">
    <text evidence="1">Belongs to the four-carbon acid sugar kinase family.</text>
</comment>
<keyword evidence="2" id="KW-0808">Transferase</keyword>
<dbReference type="InterPro" id="IPR010737">
    <property type="entry name" value="4-carb_acid_sugar_kinase_N"/>
</dbReference>
<evidence type="ECO:0000256" key="2">
    <source>
        <dbReference type="ARBA" id="ARBA00022679"/>
    </source>
</evidence>
<keyword evidence="3" id="KW-0547">Nucleotide-binding</keyword>
<dbReference type="InterPro" id="IPR031475">
    <property type="entry name" value="NBD_C"/>
</dbReference>
<dbReference type="Gene3D" id="3.40.50.10840">
    <property type="entry name" value="Putative sugar-binding, N-terminal domain"/>
    <property type="match status" value="1"/>
</dbReference>
<evidence type="ECO:0000256" key="6">
    <source>
        <dbReference type="ARBA" id="ARBA00023277"/>
    </source>
</evidence>
<protein>
    <submittedName>
        <fullName evidence="9">Four-carbon acid sugar kinase family protein</fullName>
    </submittedName>
</protein>
<dbReference type="Proteomes" id="UP000733611">
    <property type="component" value="Unassembled WGS sequence"/>
</dbReference>
<evidence type="ECO:0000256" key="3">
    <source>
        <dbReference type="ARBA" id="ARBA00022741"/>
    </source>
</evidence>
<evidence type="ECO:0000259" key="8">
    <source>
        <dbReference type="Pfam" id="PF17042"/>
    </source>
</evidence>
<dbReference type="Gene3D" id="3.40.980.20">
    <property type="entry name" value="Four-carbon acid sugar kinase, nucleotide binding domain"/>
    <property type="match status" value="1"/>
</dbReference>
<comment type="caution">
    <text evidence="9">The sequence shown here is derived from an EMBL/GenBank/DDBJ whole genome shotgun (WGS) entry which is preliminary data.</text>
</comment>
<dbReference type="AlphaFoldDB" id="A0A948WYZ4"/>
<keyword evidence="4 9" id="KW-0418">Kinase</keyword>
<feature type="domain" description="Four-carbon acid sugar kinase N-terminal" evidence="7">
    <location>
        <begin position="5"/>
        <end position="231"/>
    </location>
</feature>
<gene>
    <name evidence="9" type="ORF">H9847_01500</name>
</gene>
<evidence type="ECO:0000256" key="5">
    <source>
        <dbReference type="ARBA" id="ARBA00022840"/>
    </source>
</evidence>
<keyword evidence="6" id="KW-0119">Carbohydrate metabolism</keyword>
<evidence type="ECO:0000256" key="4">
    <source>
        <dbReference type="ARBA" id="ARBA00022777"/>
    </source>
</evidence>
<name>A0A948WYZ4_9GAMM</name>
<organism evidence="9 10">
    <name type="scientific">Candidatus Anaerobiospirillum pullicola</name>
    <dbReference type="NCBI Taxonomy" id="2838451"/>
    <lineage>
        <taxon>Bacteria</taxon>
        <taxon>Pseudomonadati</taxon>
        <taxon>Pseudomonadota</taxon>
        <taxon>Gammaproteobacteria</taxon>
        <taxon>Aeromonadales</taxon>
        <taxon>Succinivibrionaceae</taxon>
        <taxon>Anaerobiospirillum</taxon>
    </lineage>
</organism>
<proteinExistence type="inferred from homology"/>
<dbReference type="Pfam" id="PF07005">
    <property type="entry name" value="SBD_N"/>
    <property type="match status" value="1"/>
</dbReference>
<evidence type="ECO:0000259" key="7">
    <source>
        <dbReference type="Pfam" id="PF07005"/>
    </source>
</evidence>
<dbReference type="GO" id="GO:0005524">
    <property type="term" value="F:ATP binding"/>
    <property type="evidence" value="ECO:0007669"/>
    <property type="project" value="UniProtKB-KW"/>
</dbReference>
<sequence>MAKCVVIADEITGASAVGALLQKNRSRVCSLISSRALKDAATQEFDCIVYATNSRNLTPNQSYQMVFYAGKLLKSPEVKLYAKRIDPAMRGNTCTETQAILDALGDQDRVAIVVPAFPELKRSNVGGYMLVDGKPIQKSLVGLDDLRPAASGRIADLFIEKFNYKTEVLYLKDLFHGPDYLANKIKSFAENGARAIVLDCTSQQDINTIADAVLKSGIKFIAVDPGPFTATMARKVMRAVSDEQVANQKIFGLIGGSNPLIAAQVEMLRLEENTLFVPVKNIDLIDDDQKRAAEIERVVSNIVARADEYTTVFAVSDHLGANAQILMNFAKMLEESKRSRVEAMDLISTAYGQITHLVLERCPNFKAIYSAGAEYTVAICRELKSIGLNIQGQVLPLTAYGQLIGGSYDGLKYVASASSATDPDTLLRSIQYLKRKLVL</sequence>
<keyword evidence="5" id="KW-0067">ATP-binding</keyword>
<reference evidence="9" key="1">
    <citation type="journal article" date="2021" name="PeerJ">
        <title>Extensive microbial diversity within the chicken gut microbiome revealed by metagenomics and culture.</title>
        <authorList>
            <person name="Gilroy R."/>
            <person name="Ravi A."/>
            <person name="Getino M."/>
            <person name="Pursley I."/>
            <person name="Horton D.L."/>
            <person name="Alikhan N.F."/>
            <person name="Baker D."/>
            <person name="Gharbi K."/>
            <person name="Hall N."/>
            <person name="Watson M."/>
            <person name="Adriaenssens E.M."/>
            <person name="Foster-Nyarko E."/>
            <person name="Jarju S."/>
            <person name="Secka A."/>
            <person name="Antonio M."/>
            <person name="Oren A."/>
            <person name="Chaudhuri R.R."/>
            <person name="La Ragione R."/>
            <person name="Hildebrand F."/>
            <person name="Pallen M.J."/>
        </authorList>
    </citation>
    <scope>NUCLEOTIDE SEQUENCE</scope>
    <source>
        <strain evidence="9">378</strain>
    </source>
</reference>
<evidence type="ECO:0000256" key="1">
    <source>
        <dbReference type="ARBA" id="ARBA00005715"/>
    </source>
</evidence>
<dbReference type="InterPro" id="IPR037051">
    <property type="entry name" value="4-carb_acid_sugar_kinase_N_sf"/>
</dbReference>
<reference evidence="9" key="2">
    <citation type="submission" date="2021-04" db="EMBL/GenBank/DDBJ databases">
        <authorList>
            <person name="Gilroy R."/>
        </authorList>
    </citation>
    <scope>NUCLEOTIDE SEQUENCE</scope>
    <source>
        <strain evidence="9">378</strain>
    </source>
</reference>
<dbReference type="EMBL" id="JAHLFE010000027">
    <property type="protein sequence ID" value="MBU3843539.1"/>
    <property type="molecule type" value="Genomic_DNA"/>
</dbReference>
<dbReference type="SUPFAM" id="SSF142764">
    <property type="entry name" value="YgbK-like"/>
    <property type="match status" value="1"/>
</dbReference>